<dbReference type="InterPro" id="IPR013078">
    <property type="entry name" value="His_Pase_superF_clade-1"/>
</dbReference>
<dbReference type="PANTHER" id="PTHR48100:SF1">
    <property type="entry name" value="HISTIDINE PHOSPHATASE FAMILY PROTEIN-RELATED"/>
    <property type="match status" value="1"/>
</dbReference>
<feature type="binding site" evidence="2">
    <location>
        <begin position="24"/>
        <end position="31"/>
    </location>
    <ligand>
        <name>substrate</name>
    </ligand>
</feature>
<dbReference type="InterPro" id="IPR050275">
    <property type="entry name" value="PGM_Phosphatase"/>
</dbReference>
<feature type="active site" description="Proton donor/acceptor" evidence="1">
    <location>
        <position position="101"/>
    </location>
</feature>
<dbReference type="PANTHER" id="PTHR48100">
    <property type="entry name" value="BROAD-SPECIFICITY PHOSPHATASE YOR283W-RELATED"/>
    <property type="match status" value="1"/>
</dbReference>
<proteinExistence type="predicted"/>
<dbReference type="GO" id="GO:0005737">
    <property type="term" value="C:cytoplasm"/>
    <property type="evidence" value="ECO:0007669"/>
    <property type="project" value="TreeGrafter"/>
</dbReference>
<dbReference type="SUPFAM" id="SSF53254">
    <property type="entry name" value="Phosphoglycerate mutase-like"/>
    <property type="match status" value="1"/>
</dbReference>
<comment type="caution">
    <text evidence="3">The sequence shown here is derived from an EMBL/GenBank/DDBJ whole genome shotgun (WGS) entry which is preliminary data.</text>
</comment>
<evidence type="ECO:0000313" key="3">
    <source>
        <dbReference type="EMBL" id="HGT39434.1"/>
    </source>
</evidence>
<dbReference type="GO" id="GO:0016791">
    <property type="term" value="F:phosphatase activity"/>
    <property type="evidence" value="ECO:0007669"/>
    <property type="project" value="TreeGrafter"/>
</dbReference>
<dbReference type="SMART" id="SM00855">
    <property type="entry name" value="PGAM"/>
    <property type="match status" value="1"/>
</dbReference>
<dbReference type="CDD" id="cd07067">
    <property type="entry name" value="HP_PGM_like"/>
    <property type="match status" value="1"/>
</dbReference>
<protein>
    <submittedName>
        <fullName evidence="3">Histidine phosphatase family protein</fullName>
    </submittedName>
</protein>
<reference evidence="3" key="1">
    <citation type="journal article" date="2020" name="mSystems">
        <title>Genome- and Community-Level Interaction Insights into Carbon Utilization and Element Cycling Functions of Hydrothermarchaeota in Hydrothermal Sediment.</title>
        <authorList>
            <person name="Zhou Z."/>
            <person name="Liu Y."/>
            <person name="Xu W."/>
            <person name="Pan J."/>
            <person name="Luo Z.H."/>
            <person name="Li M."/>
        </authorList>
    </citation>
    <scope>NUCLEOTIDE SEQUENCE [LARGE SCALE GENOMIC DNA]</scope>
    <source>
        <strain evidence="3">SpSt-508</strain>
    </source>
</reference>
<accession>A0A7C4LL88</accession>
<dbReference type="AlphaFoldDB" id="A0A7C4LL88"/>
<dbReference type="EMBL" id="DSVQ01000012">
    <property type="protein sequence ID" value="HGT39434.1"/>
    <property type="molecule type" value="Genomic_DNA"/>
</dbReference>
<gene>
    <name evidence="3" type="ORF">ENS64_09270</name>
</gene>
<feature type="binding site" evidence="2">
    <location>
        <position position="77"/>
    </location>
    <ligand>
        <name>substrate</name>
    </ligand>
</feature>
<name>A0A7C4LL88_9PLAN</name>
<evidence type="ECO:0000256" key="1">
    <source>
        <dbReference type="PIRSR" id="PIRSR613078-1"/>
    </source>
</evidence>
<feature type="active site" description="Tele-phosphohistidine intermediate" evidence="1">
    <location>
        <position position="25"/>
    </location>
</feature>
<dbReference type="Pfam" id="PF00300">
    <property type="entry name" value="His_Phos_1"/>
    <property type="match status" value="1"/>
</dbReference>
<organism evidence="3">
    <name type="scientific">Schlesneria paludicola</name>
    <dbReference type="NCBI Taxonomy" id="360056"/>
    <lineage>
        <taxon>Bacteria</taxon>
        <taxon>Pseudomonadati</taxon>
        <taxon>Planctomycetota</taxon>
        <taxon>Planctomycetia</taxon>
        <taxon>Planctomycetales</taxon>
        <taxon>Planctomycetaceae</taxon>
        <taxon>Schlesneria</taxon>
    </lineage>
</organism>
<evidence type="ECO:0000256" key="2">
    <source>
        <dbReference type="PIRSR" id="PIRSR613078-2"/>
    </source>
</evidence>
<sequence length="223" mass="24707">MAGSANTPLRSPPPADTTRLFLARHGSTAANERQPFVLQGCEIDGPLTELGRMQSQLLGRALAEFPIHAVYSSSLRRARETAEAIAAHHGLTVHAIHDLRECSVGRWEGRDWASIQRDDPEGYARFFADPVHTPHPGGESYGDVLQRAKRVFDELFARHPGENIVVVGHNMLNRAYLAELVGVELRHARRLKQSNCCINLLQHRAGITELVTLNSVLHLDHLG</sequence>
<dbReference type="Gene3D" id="3.40.50.1240">
    <property type="entry name" value="Phosphoglycerate mutase-like"/>
    <property type="match status" value="1"/>
</dbReference>
<dbReference type="InterPro" id="IPR029033">
    <property type="entry name" value="His_PPase_superfam"/>
</dbReference>